<name>A0AAF3J1U5_9BILA</name>
<evidence type="ECO:0000256" key="5">
    <source>
        <dbReference type="SAM" id="MobiDB-lite"/>
    </source>
</evidence>
<dbReference type="PANTHER" id="PTHR12577">
    <property type="entry name" value="DACHSHUND"/>
    <property type="match status" value="1"/>
</dbReference>
<dbReference type="SUPFAM" id="SSF46955">
    <property type="entry name" value="Putative DNA-binding domain"/>
    <property type="match status" value="1"/>
</dbReference>
<organism evidence="7 8">
    <name type="scientific">Mesorhabditis belari</name>
    <dbReference type="NCBI Taxonomy" id="2138241"/>
    <lineage>
        <taxon>Eukaryota</taxon>
        <taxon>Metazoa</taxon>
        <taxon>Ecdysozoa</taxon>
        <taxon>Nematoda</taxon>
        <taxon>Chromadorea</taxon>
        <taxon>Rhabditida</taxon>
        <taxon>Rhabditina</taxon>
        <taxon>Rhabditomorpha</taxon>
        <taxon>Rhabditoidea</taxon>
        <taxon>Rhabditidae</taxon>
        <taxon>Mesorhabditinae</taxon>
        <taxon>Mesorhabditis</taxon>
    </lineage>
</organism>
<dbReference type="InterPro" id="IPR009061">
    <property type="entry name" value="DNA-bd_dom_put_sf"/>
</dbReference>
<feature type="region of interest" description="Disordered" evidence="5">
    <location>
        <begin position="229"/>
        <end position="319"/>
    </location>
</feature>
<feature type="coiled-coil region" evidence="4">
    <location>
        <begin position="338"/>
        <end position="382"/>
    </location>
</feature>
<feature type="compositionally biased region" description="Polar residues" evidence="5">
    <location>
        <begin position="252"/>
        <end position="273"/>
    </location>
</feature>
<dbReference type="InterPro" id="IPR003380">
    <property type="entry name" value="SKI/SNO/DAC"/>
</dbReference>
<proteinExistence type="inferred from homology"/>
<dbReference type="InterPro" id="IPR052417">
    <property type="entry name" value="Dachshund_domain"/>
</dbReference>
<dbReference type="WBParaSite" id="MBELARI_LOCUS10910">
    <property type="protein sequence ID" value="MBELARI_LOCUS10910"/>
    <property type="gene ID" value="MBELARI_LOCUS10910"/>
</dbReference>
<dbReference type="GO" id="GO:0005634">
    <property type="term" value="C:nucleus"/>
    <property type="evidence" value="ECO:0007669"/>
    <property type="project" value="UniProtKB-SubCell"/>
</dbReference>
<feature type="compositionally biased region" description="Low complexity" evidence="5">
    <location>
        <begin position="291"/>
        <end position="319"/>
    </location>
</feature>
<keyword evidence="4" id="KW-0175">Coiled coil</keyword>
<dbReference type="InterPro" id="IPR037000">
    <property type="entry name" value="Ski_DNA-bd_sf"/>
</dbReference>
<feature type="domain" description="SKI/SNO/DAC" evidence="6">
    <location>
        <begin position="63"/>
        <end position="163"/>
    </location>
</feature>
<protein>
    <submittedName>
        <fullName evidence="8">SKI/SNO/DAC domain-containing protein</fullName>
    </submittedName>
</protein>
<dbReference type="AlphaFoldDB" id="A0AAF3J1U5"/>
<dbReference type="FunFam" id="3.10.260.20:FF:000001">
    <property type="entry name" value="Dachshund homolog 1"/>
    <property type="match status" value="1"/>
</dbReference>
<dbReference type="GO" id="GO:0000981">
    <property type="term" value="F:DNA-binding transcription factor activity, RNA polymerase II-specific"/>
    <property type="evidence" value="ECO:0007669"/>
    <property type="project" value="TreeGrafter"/>
</dbReference>
<feature type="compositionally biased region" description="Basic and acidic residues" evidence="5">
    <location>
        <begin position="233"/>
        <end position="243"/>
    </location>
</feature>
<dbReference type="Gene3D" id="3.10.260.20">
    <property type="entry name" value="Ski"/>
    <property type="match status" value="1"/>
</dbReference>
<dbReference type="Proteomes" id="UP000887575">
    <property type="component" value="Unassembled WGS sequence"/>
</dbReference>
<dbReference type="GO" id="GO:0000978">
    <property type="term" value="F:RNA polymerase II cis-regulatory region sequence-specific DNA binding"/>
    <property type="evidence" value="ECO:0007669"/>
    <property type="project" value="TreeGrafter"/>
</dbReference>
<keyword evidence="2" id="KW-0539">Nucleus</keyword>
<dbReference type="GO" id="GO:0005667">
    <property type="term" value="C:transcription regulator complex"/>
    <property type="evidence" value="ECO:0007669"/>
    <property type="project" value="TreeGrafter"/>
</dbReference>
<feature type="region of interest" description="Disordered" evidence="5">
    <location>
        <begin position="29"/>
        <end position="51"/>
    </location>
</feature>
<evidence type="ECO:0000256" key="4">
    <source>
        <dbReference type="SAM" id="Coils"/>
    </source>
</evidence>
<evidence type="ECO:0000313" key="8">
    <source>
        <dbReference type="WBParaSite" id="MBELARI_LOCUS10910"/>
    </source>
</evidence>
<evidence type="ECO:0000256" key="3">
    <source>
        <dbReference type="ARBA" id="ARBA00038192"/>
    </source>
</evidence>
<dbReference type="Pfam" id="PF02437">
    <property type="entry name" value="Ski_Sno_DHD"/>
    <property type="match status" value="1"/>
</dbReference>
<comment type="subcellular location">
    <subcellularLocation>
        <location evidence="1">Nucleus</location>
    </subcellularLocation>
</comment>
<keyword evidence="7" id="KW-1185">Reference proteome</keyword>
<sequence length="432" mass="47687">MLEPVRTFGSLGLPLLPLPLSGLFASPPRVATSSPNSEHLDKMHSSASSTDSNGAAFDFPIFEANGETPNAKIIEYRREKLACFEISGIDMICLPQAYEFFLKNLVGGLHTVYTKLKRLEITPLVCNVEQVRALRSLGAIQPGVNRCKLIAANDFDKLYDDCTSRPGRPAKRLATMDEWTMKQSRNDVPLDSVQNNATTSGNAGMLLGQFLPFSHQLLVQQMMAVAAAQQHSEPSRHQLRTDEVDVEEDGGQSLSTDSAPLNLTKNENQNSETSDNDSLENMRKDEDAQMSERGASSGSAGSGGSSAVSTTNSSNQSVSVEESSLALRKIISLVDMANEHFKAQRELLAKEREDLNAMRVRLREVEDSEEMMKTKLEAERKKARAYFNRFCKAQKEALSLKEQLIQANRPSLDENILFDVSHDSTDSSQPQI</sequence>
<accession>A0AAF3J1U5</accession>
<evidence type="ECO:0000256" key="1">
    <source>
        <dbReference type="ARBA" id="ARBA00004123"/>
    </source>
</evidence>
<dbReference type="PANTHER" id="PTHR12577:SF6">
    <property type="entry name" value="DACHSHUND, ISOFORM B"/>
    <property type="match status" value="1"/>
</dbReference>
<reference evidence="8" key="1">
    <citation type="submission" date="2024-02" db="UniProtKB">
        <authorList>
            <consortium name="WormBaseParasite"/>
        </authorList>
    </citation>
    <scope>IDENTIFICATION</scope>
</reference>
<evidence type="ECO:0000256" key="2">
    <source>
        <dbReference type="ARBA" id="ARBA00023242"/>
    </source>
</evidence>
<evidence type="ECO:0000259" key="6">
    <source>
        <dbReference type="Pfam" id="PF02437"/>
    </source>
</evidence>
<comment type="similarity">
    <text evidence="3">Belongs to the DACH/dachshund family.</text>
</comment>
<dbReference type="CDD" id="cd21081">
    <property type="entry name" value="DHD_Dac"/>
    <property type="match status" value="1"/>
</dbReference>
<evidence type="ECO:0000313" key="7">
    <source>
        <dbReference type="Proteomes" id="UP000887575"/>
    </source>
</evidence>